<protein>
    <submittedName>
        <fullName evidence="1">Uncharacterized protein</fullName>
    </submittedName>
</protein>
<dbReference type="RefSeq" id="WP_085751810.1">
    <property type="nucleotide sequence ID" value="NZ_BSPR01000013.1"/>
</dbReference>
<keyword evidence="2" id="KW-1185">Reference proteome</keyword>
<dbReference type="AlphaFoldDB" id="A0A1W6LBH3"/>
<gene>
    <name evidence="1" type="ORF">A4W93_17355</name>
</gene>
<accession>A0A1W6LBH3</accession>
<evidence type="ECO:0000313" key="1">
    <source>
        <dbReference type="EMBL" id="ARN21518.1"/>
    </source>
</evidence>
<name>A0A1W6LBH3_9BURK</name>
<proteinExistence type="predicted"/>
<dbReference type="OrthoDB" id="9155248at2"/>
<dbReference type="Proteomes" id="UP000193427">
    <property type="component" value="Chromosome"/>
</dbReference>
<dbReference type="EMBL" id="CP015118">
    <property type="protein sequence ID" value="ARN21518.1"/>
    <property type="molecule type" value="Genomic_DNA"/>
</dbReference>
<dbReference type="STRING" id="946333.A4W93_17355"/>
<dbReference type="KEGG" id="rgu:A4W93_17355"/>
<evidence type="ECO:0000313" key="2">
    <source>
        <dbReference type="Proteomes" id="UP000193427"/>
    </source>
</evidence>
<sequence length="211" mass="23043">MRHSPFINWLARILLGLGLAAISIQVGLIFWRSWWQVGAVCAVVAVGGFALAVHAELRERRRRLLKRACGELSLPTQWSVKFDKRLPGGWTAPIAVMRDDGMRFVVDIQPFRSATWSSAPRKAGVAPWLVDAKDKPLRPDPVTALAKGGLAASAAPVLWLPRAEEAGTSRHPDTNLVVVSGSARDLKLWLQSARRVTANATPPMDTVSQEA</sequence>
<organism evidence="1 2">
    <name type="scientific">Piscinibacter gummiphilus</name>
    <dbReference type="NCBI Taxonomy" id="946333"/>
    <lineage>
        <taxon>Bacteria</taxon>
        <taxon>Pseudomonadati</taxon>
        <taxon>Pseudomonadota</taxon>
        <taxon>Betaproteobacteria</taxon>
        <taxon>Burkholderiales</taxon>
        <taxon>Sphaerotilaceae</taxon>
        <taxon>Piscinibacter</taxon>
    </lineage>
</organism>
<reference evidence="1 2" key="1">
    <citation type="submission" date="2016-04" db="EMBL/GenBank/DDBJ databases">
        <title>Complete genome sequence of natural rubber-degrading, novel Gram-negative bacterium, Rhizobacter gummiphilus strain NS21.</title>
        <authorList>
            <person name="Tabata M."/>
            <person name="Kasai D."/>
            <person name="Fukuda M."/>
        </authorList>
    </citation>
    <scope>NUCLEOTIDE SEQUENCE [LARGE SCALE GENOMIC DNA]</scope>
    <source>
        <strain evidence="1 2">NS21</strain>
    </source>
</reference>